<dbReference type="FunFam" id="2.60.120.260:FF:000025">
    <property type="entry name" value="DNA repair protein XRCC1 isoform X1"/>
    <property type="match status" value="1"/>
</dbReference>
<dbReference type="InterPro" id="IPR008979">
    <property type="entry name" value="Galactose-bd-like_sf"/>
</dbReference>
<reference evidence="3" key="1">
    <citation type="submission" date="2021-01" db="UniProtKB">
        <authorList>
            <consortium name="EnsemblMetazoa"/>
        </authorList>
    </citation>
    <scope>IDENTIFICATION</scope>
</reference>
<dbReference type="GO" id="GO:0006284">
    <property type="term" value="P:base-excision repair"/>
    <property type="evidence" value="ECO:0007669"/>
    <property type="project" value="TreeGrafter"/>
</dbReference>
<dbReference type="PROSITE" id="PS50172">
    <property type="entry name" value="BRCT"/>
    <property type="match status" value="2"/>
</dbReference>
<dbReference type="Proteomes" id="UP000594260">
    <property type="component" value="Unplaced"/>
</dbReference>
<accession>A0A7M7JK55</accession>
<feature type="domain" description="BRCT" evidence="2">
    <location>
        <begin position="250"/>
        <end position="338"/>
    </location>
</feature>
<evidence type="ECO:0000313" key="4">
    <source>
        <dbReference type="Proteomes" id="UP000594260"/>
    </source>
</evidence>
<dbReference type="Pfam" id="PF01834">
    <property type="entry name" value="XRCC1_N"/>
    <property type="match status" value="1"/>
</dbReference>
<feature type="compositionally biased region" description="Basic and acidic residues" evidence="1">
    <location>
        <begin position="375"/>
        <end position="402"/>
    </location>
</feature>
<dbReference type="Gene3D" id="3.40.50.10190">
    <property type="entry name" value="BRCT domain"/>
    <property type="match status" value="2"/>
</dbReference>
<protein>
    <recommendedName>
        <fullName evidence="2">BRCT domain-containing protein</fullName>
    </recommendedName>
</protein>
<feature type="compositionally biased region" description="Basic residues" evidence="1">
    <location>
        <begin position="421"/>
        <end position="433"/>
    </location>
</feature>
<feature type="compositionally biased region" description="Acidic residues" evidence="1">
    <location>
        <begin position="403"/>
        <end position="416"/>
    </location>
</feature>
<dbReference type="SUPFAM" id="SSF52113">
    <property type="entry name" value="BRCT domain"/>
    <property type="match status" value="1"/>
</dbReference>
<dbReference type="InterPro" id="IPR002706">
    <property type="entry name" value="Xrcc1_N"/>
</dbReference>
<feature type="compositionally biased region" description="Acidic residues" evidence="1">
    <location>
        <begin position="469"/>
        <end position="485"/>
    </location>
</feature>
<evidence type="ECO:0000259" key="2">
    <source>
        <dbReference type="PROSITE" id="PS50172"/>
    </source>
</evidence>
<dbReference type="SMART" id="SM00292">
    <property type="entry name" value="BRCT"/>
    <property type="match status" value="2"/>
</dbReference>
<dbReference type="GeneID" id="111246972"/>
<proteinExistence type="predicted"/>
<dbReference type="PANTHER" id="PTHR11370">
    <property type="entry name" value="DNA-REPAIR PROTEIN XRCC1"/>
    <property type="match status" value="1"/>
</dbReference>
<sequence length="566" mass="63340">MASIKFQKVVSFSSEAKAFPASNLITSDRYKKWQTLRAGEGKAFVIIKLEKPAVIRGIDIGNEGSAFIEVLASANGKDFVVLLPTSSFMSPMEARNDEERTRVRMFTKLAESACAKVWSYIKVICSQPFNKTKPFGITFIRIHGPGKTDKQDNFDQRTSLSQNDTLMCNTQEAQSRKGTGPSKTTDTETKQLAPPNRGREVESDDEIEREGEAESFASRADSAHPSTLRQSAPGSVKKSSQTEKAAQRPDPSKIMQGVTFALSGFQNPLRSQIRMQALSMGAKYMPDWSDECTHLICAFANTPKWAQVAAIGGKIVTRDWIDACKQAGAQIAWRNFKCGKYRDKVLDVVDTPADDDSEADKEEEATDDGDSDYIPTKEEQIDMSHEKRDDELNESLRVKGDDNYEDREEDEDDFVDDDSRRKKRPRSKKRFGVKSKSTLSKDGECSRNGTKLQKVDSPSKQKTTKNSESLDESMDEDDDVPEWDGGDLGRFFGGKTFYIKSDVENEEDRNTLVKYIVAHCGSLTRNAAAADFVVSWEAEERSSSASSMRSPLWVVKCHQENRLVEE</sequence>
<feature type="domain" description="BRCT" evidence="2">
    <location>
        <begin position="487"/>
        <end position="566"/>
    </location>
</feature>
<feature type="region of interest" description="Disordered" evidence="1">
    <location>
        <begin position="351"/>
        <end position="487"/>
    </location>
</feature>
<organism evidence="3 4">
    <name type="scientific">Varroa destructor</name>
    <name type="common">Honeybee mite</name>
    <dbReference type="NCBI Taxonomy" id="109461"/>
    <lineage>
        <taxon>Eukaryota</taxon>
        <taxon>Metazoa</taxon>
        <taxon>Ecdysozoa</taxon>
        <taxon>Arthropoda</taxon>
        <taxon>Chelicerata</taxon>
        <taxon>Arachnida</taxon>
        <taxon>Acari</taxon>
        <taxon>Parasitiformes</taxon>
        <taxon>Mesostigmata</taxon>
        <taxon>Gamasina</taxon>
        <taxon>Dermanyssoidea</taxon>
        <taxon>Varroidae</taxon>
        <taxon>Varroa</taxon>
    </lineage>
</organism>
<dbReference type="SUPFAM" id="SSF49785">
    <property type="entry name" value="Galactose-binding domain-like"/>
    <property type="match status" value="1"/>
</dbReference>
<feature type="compositionally biased region" description="Acidic residues" evidence="1">
    <location>
        <begin position="352"/>
        <end position="371"/>
    </location>
</feature>
<dbReference type="GO" id="GO:0005634">
    <property type="term" value="C:nucleus"/>
    <property type="evidence" value="ECO:0007669"/>
    <property type="project" value="InterPro"/>
</dbReference>
<name>A0A7M7JK55_VARDE</name>
<dbReference type="AlphaFoldDB" id="A0A7M7JK55"/>
<feature type="compositionally biased region" description="Acidic residues" evidence="1">
    <location>
        <begin position="202"/>
        <end position="213"/>
    </location>
</feature>
<feature type="compositionally biased region" description="Polar residues" evidence="1">
    <location>
        <begin position="162"/>
        <end position="184"/>
    </location>
</feature>
<keyword evidence="4" id="KW-1185">Reference proteome</keyword>
<evidence type="ECO:0000313" key="3">
    <source>
        <dbReference type="EnsemblMetazoa" id="XP_022653177"/>
    </source>
</evidence>
<dbReference type="InterPro" id="IPR001357">
    <property type="entry name" value="BRCT_dom"/>
</dbReference>
<evidence type="ECO:0000256" key="1">
    <source>
        <dbReference type="SAM" id="MobiDB-lite"/>
    </source>
</evidence>
<feature type="region of interest" description="Disordered" evidence="1">
    <location>
        <begin position="162"/>
        <end position="253"/>
    </location>
</feature>
<dbReference type="EnsemblMetazoa" id="XM_022797442">
    <property type="protein sequence ID" value="XP_022653177"/>
    <property type="gene ID" value="LOC111246972"/>
</dbReference>
<dbReference type="RefSeq" id="XP_022653177.1">
    <property type="nucleotide sequence ID" value="XM_022797442.1"/>
</dbReference>
<feature type="compositionally biased region" description="Polar residues" evidence="1">
    <location>
        <begin position="224"/>
        <end position="244"/>
    </location>
</feature>
<dbReference type="GO" id="GO:0003684">
    <property type="term" value="F:damaged DNA binding"/>
    <property type="evidence" value="ECO:0007669"/>
    <property type="project" value="InterPro"/>
</dbReference>
<dbReference type="PANTHER" id="PTHR11370:SF5">
    <property type="entry name" value="DNA REPAIR PROTEIN XRCC1"/>
    <property type="match status" value="1"/>
</dbReference>
<dbReference type="GO" id="GO:0000012">
    <property type="term" value="P:single strand break repair"/>
    <property type="evidence" value="ECO:0007669"/>
    <property type="project" value="InterPro"/>
</dbReference>
<dbReference type="Pfam" id="PF00533">
    <property type="entry name" value="BRCT"/>
    <property type="match status" value="1"/>
</dbReference>
<dbReference type="InterPro" id="IPR036420">
    <property type="entry name" value="BRCT_dom_sf"/>
</dbReference>
<dbReference type="OMA" id="WIEKCYE"/>
<dbReference type="Gene3D" id="2.60.120.260">
    <property type="entry name" value="Galactose-binding domain-like"/>
    <property type="match status" value="1"/>
</dbReference>